<dbReference type="AlphaFoldDB" id="A0A6A3PW35"/>
<evidence type="ECO:0000313" key="1">
    <source>
        <dbReference type="EMBL" id="KAE9062231.1"/>
    </source>
</evidence>
<reference evidence="1 2" key="1">
    <citation type="submission" date="2018-08" db="EMBL/GenBank/DDBJ databases">
        <title>Genomic investigation of the strawberry pathogen Phytophthora fragariae indicates pathogenicity is determined by transcriptional variation in three key races.</title>
        <authorList>
            <person name="Adams T.M."/>
            <person name="Armitage A.D."/>
            <person name="Sobczyk M.K."/>
            <person name="Bates H.J."/>
            <person name="Dunwell J.M."/>
            <person name="Nellist C.F."/>
            <person name="Harrison R.J."/>
        </authorList>
    </citation>
    <scope>NUCLEOTIDE SEQUENCE [LARGE SCALE GENOMIC DNA]</scope>
    <source>
        <strain evidence="1 2">NOV-71</strain>
    </source>
</reference>
<evidence type="ECO:0000313" key="2">
    <source>
        <dbReference type="Proteomes" id="UP000441208"/>
    </source>
</evidence>
<sequence length="150" mass="17367">MIKVMTPFKLKYWRSGRCILQCFLSCKVFGDYLAINIEDREHHEFMWDKCRGILVVVVALSSMGCCCCALGRVHSLENIPVVFEEAGIHECMLGHTIKTGEMDPMKDQWITGERFPDFVQQDGNVACFAFKPKVWKYTEAMCSSRPWCRR</sequence>
<gene>
    <name evidence="1" type="ORF">PF007_g29986</name>
</gene>
<dbReference type="Proteomes" id="UP000441208">
    <property type="component" value="Unassembled WGS sequence"/>
</dbReference>
<protein>
    <submittedName>
        <fullName evidence="1">Uncharacterized protein</fullName>
    </submittedName>
</protein>
<name>A0A6A3PW35_9STRA</name>
<proteinExistence type="predicted"/>
<accession>A0A6A3PW35</accession>
<comment type="caution">
    <text evidence="1">The sequence shown here is derived from an EMBL/GenBank/DDBJ whole genome shotgun (WGS) entry which is preliminary data.</text>
</comment>
<organism evidence="1 2">
    <name type="scientific">Phytophthora fragariae</name>
    <dbReference type="NCBI Taxonomy" id="53985"/>
    <lineage>
        <taxon>Eukaryota</taxon>
        <taxon>Sar</taxon>
        <taxon>Stramenopiles</taxon>
        <taxon>Oomycota</taxon>
        <taxon>Peronosporomycetes</taxon>
        <taxon>Peronosporales</taxon>
        <taxon>Peronosporaceae</taxon>
        <taxon>Phytophthora</taxon>
    </lineage>
</organism>
<dbReference type="EMBL" id="QXFZ01005011">
    <property type="protein sequence ID" value="KAE9062231.1"/>
    <property type="molecule type" value="Genomic_DNA"/>
</dbReference>